<feature type="compositionally biased region" description="Basic and acidic residues" evidence="1">
    <location>
        <begin position="451"/>
        <end position="460"/>
    </location>
</feature>
<protein>
    <submittedName>
        <fullName evidence="2 4">Uncharacterized protein</fullName>
    </submittedName>
</protein>
<feature type="compositionally biased region" description="Low complexity" evidence="1">
    <location>
        <begin position="406"/>
        <end position="423"/>
    </location>
</feature>
<feature type="region of interest" description="Disordered" evidence="1">
    <location>
        <begin position="163"/>
        <end position="189"/>
    </location>
</feature>
<dbReference type="PROSITE" id="PS51257">
    <property type="entry name" value="PROKAR_LIPOPROTEIN"/>
    <property type="match status" value="1"/>
</dbReference>
<dbReference type="GeneID" id="54418777"/>
<organism evidence="2">
    <name type="scientific">Eremomyces bilateralis CBS 781.70</name>
    <dbReference type="NCBI Taxonomy" id="1392243"/>
    <lineage>
        <taxon>Eukaryota</taxon>
        <taxon>Fungi</taxon>
        <taxon>Dikarya</taxon>
        <taxon>Ascomycota</taxon>
        <taxon>Pezizomycotina</taxon>
        <taxon>Dothideomycetes</taxon>
        <taxon>Dothideomycetes incertae sedis</taxon>
        <taxon>Eremomycetales</taxon>
        <taxon>Eremomycetaceae</taxon>
        <taxon>Eremomyces</taxon>
    </lineage>
</organism>
<feature type="region of interest" description="Disordered" evidence="1">
    <location>
        <begin position="370"/>
        <end position="425"/>
    </location>
</feature>
<dbReference type="EMBL" id="ML975166">
    <property type="protein sequence ID" value="KAF1810371.1"/>
    <property type="molecule type" value="Genomic_DNA"/>
</dbReference>
<dbReference type="AlphaFoldDB" id="A0A6G1FXG7"/>
<sequence length="618" mass="67318">MPRLQPGDRPAHPPEKHWLFRGAQSALFWFISCGPCHVAAHQSRRKKQARRARCERQQEQSSNPDRYHHPSPFDINPYWNEEMEMGPGPPQRRVKKRATNMSATTDRSMSIGMRTMTTSTTGSRTEMMEVVRPESVHLGRPGWNLRRYQRADEELFLTDATDTDGEQCGALDGPDDTSENASRLGPVRQGNAMGSSVGMGGVPPHSTCELAHPHLHRVVSRPTPTSSFYTTSTPTVPELLQPVVTPRLAEYANKSDTALRWLKEPPPSAAFMEGKEPRNRSRSRSGSEASRRRGRTENGRVYASEGGRASSFSFANASTSTLTKDLAARILYEKAQRSSTATGTATTTSRGSRISLDQGLHAQFQSITKTRSATTISTNSTATPSPTPSKMFGTAQRAKWKPAPRTVSGSSATTSSSTDSLSSLDNLFDAPLTSASIKRRKSRTGVTAAVTHHEHPDRPFHAPPGGFAFASPHHPLRPSTSRKQLSTIMSSGETSPANNGTPSSQYPHRNSSANDPAMMKSGGGNGQSRRPRQDSAYARAMCKGKSNANANRPPTLARSVTGYDGANDQSLREWDAVMALDGAADADEEPDSTTERGGRAIGMERTTVDGRWRWSTGF</sequence>
<feature type="compositionally biased region" description="Basic and acidic residues" evidence="1">
    <location>
        <begin position="289"/>
        <end position="298"/>
    </location>
</feature>
<feature type="region of interest" description="Disordered" evidence="1">
    <location>
        <begin position="259"/>
        <end position="304"/>
    </location>
</feature>
<feature type="compositionally biased region" description="Polar residues" evidence="1">
    <location>
        <begin position="478"/>
        <end position="514"/>
    </location>
</feature>
<evidence type="ECO:0000256" key="1">
    <source>
        <dbReference type="SAM" id="MobiDB-lite"/>
    </source>
</evidence>
<keyword evidence="3" id="KW-1185">Reference proteome</keyword>
<feature type="region of interest" description="Disordered" evidence="1">
    <location>
        <begin position="48"/>
        <end position="77"/>
    </location>
</feature>
<dbReference type="RefSeq" id="XP_033532002.1">
    <property type="nucleotide sequence ID" value="XM_033678207.1"/>
</dbReference>
<gene>
    <name evidence="2 4" type="ORF">P152DRAFT_451124</name>
</gene>
<dbReference type="Proteomes" id="UP000504638">
    <property type="component" value="Unplaced"/>
</dbReference>
<reference evidence="2 4" key="1">
    <citation type="submission" date="2020-01" db="EMBL/GenBank/DDBJ databases">
        <authorList>
            <consortium name="DOE Joint Genome Institute"/>
            <person name="Haridas S."/>
            <person name="Albert R."/>
            <person name="Binder M."/>
            <person name="Bloem J."/>
            <person name="Labutti K."/>
            <person name="Salamov A."/>
            <person name="Andreopoulos B."/>
            <person name="Baker S.E."/>
            <person name="Barry K."/>
            <person name="Bills G."/>
            <person name="Bluhm B.H."/>
            <person name="Cannon C."/>
            <person name="Castanera R."/>
            <person name="Culley D.E."/>
            <person name="Daum C."/>
            <person name="Ezra D."/>
            <person name="Gonzalez J.B."/>
            <person name="Henrissat B."/>
            <person name="Kuo A."/>
            <person name="Liang C."/>
            <person name="Lipzen A."/>
            <person name="Lutzoni F."/>
            <person name="Magnuson J."/>
            <person name="Mondo S."/>
            <person name="Nolan M."/>
            <person name="Ohm R."/>
            <person name="Pangilinan J."/>
            <person name="Park H.-J."/>
            <person name="Ramirez L."/>
            <person name="Alfaro M."/>
            <person name="Sun H."/>
            <person name="Tritt A."/>
            <person name="Yoshinaga Y."/>
            <person name="Zwiers L.-H."/>
            <person name="Turgeon B.G."/>
            <person name="Goodwin S.B."/>
            <person name="Spatafora J.W."/>
            <person name="Crous P.W."/>
            <person name="Grigoriev I.V."/>
        </authorList>
    </citation>
    <scope>NUCLEOTIDE SEQUENCE</scope>
    <source>
        <strain evidence="2 4">CBS 781.70</strain>
    </source>
</reference>
<accession>A0A6G1FXG7</accession>
<feature type="region of interest" description="Disordered" evidence="1">
    <location>
        <begin position="438"/>
        <end position="536"/>
    </location>
</feature>
<feature type="compositionally biased region" description="Low complexity" evidence="1">
    <location>
        <begin position="370"/>
        <end position="384"/>
    </location>
</feature>
<proteinExistence type="predicted"/>
<name>A0A6G1FXG7_9PEZI</name>
<evidence type="ECO:0000313" key="2">
    <source>
        <dbReference type="EMBL" id="KAF1810371.1"/>
    </source>
</evidence>
<dbReference type="OrthoDB" id="506431at2759"/>
<reference evidence="4" key="3">
    <citation type="submission" date="2025-04" db="UniProtKB">
        <authorList>
            <consortium name="RefSeq"/>
        </authorList>
    </citation>
    <scope>IDENTIFICATION</scope>
    <source>
        <strain evidence="4">CBS 781.70</strain>
    </source>
</reference>
<reference evidence="4" key="2">
    <citation type="submission" date="2020-04" db="EMBL/GenBank/DDBJ databases">
        <authorList>
            <consortium name="NCBI Genome Project"/>
        </authorList>
    </citation>
    <scope>NUCLEOTIDE SEQUENCE</scope>
    <source>
        <strain evidence="4">CBS 781.70</strain>
    </source>
</reference>
<evidence type="ECO:0000313" key="3">
    <source>
        <dbReference type="Proteomes" id="UP000504638"/>
    </source>
</evidence>
<evidence type="ECO:0000313" key="4">
    <source>
        <dbReference type="RefSeq" id="XP_033532002.1"/>
    </source>
</evidence>